<dbReference type="PANTHER" id="PTHR43792">
    <property type="entry name" value="GNAT FAMILY, PUTATIVE (AFU_ORTHOLOGUE AFUA_3G00765)-RELATED-RELATED"/>
    <property type="match status" value="1"/>
</dbReference>
<reference evidence="2 3" key="1">
    <citation type="submission" date="2016-10" db="EMBL/GenBank/DDBJ databases">
        <authorList>
            <person name="de Groot N.N."/>
        </authorList>
    </citation>
    <scope>NUCLEOTIDE SEQUENCE [LARGE SCALE GENOMIC DNA]</scope>
    <source>
        <strain evidence="2 3">CGMCC 1.9167</strain>
    </source>
</reference>
<dbReference type="GO" id="GO:0016747">
    <property type="term" value="F:acyltransferase activity, transferring groups other than amino-acyl groups"/>
    <property type="evidence" value="ECO:0007669"/>
    <property type="project" value="InterPro"/>
</dbReference>
<dbReference type="PANTHER" id="PTHR43792:SF1">
    <property type="entry name" value="N-ACETYLTRANSFERASE DOMAIN-CONTAINING PROTEIN"/>
    <property type="match status" value="1"/>
</dbReference>
<dbReference type="Pfam" id="PF13302">
    <property type="entry name" value="Acetyltransf_3"/>
    <property type="match status" value="1"/>
</dbReference>
<proteinExistence type="predicted"/>
<keyword evidence="2" id="KW-0808">Transferase</keyword>
<keyword evidence="3" id="KW-1185">Reference proteome</keyword>
<feature type="domain" description="N-acetyltransferase" evidence="1">
    <location>
        <begin position="34"/>
        <end position="184"/>
    </location>
</feature>
<name>A0A1I6IAB2_9GAMM</name>
<evidence type="ECO:0000313" key="3">
    <source>
        <dbReference type="Proteomes" id="UP000198644"/>
    </source>
</evidence>
<protein>
    <submittedName>
        <fullName evidence="2">Protein N-acetyltransferase, RimJ/RimL family</fullName>
    </submittedName>
</protein>
<evidence type="ECO:0000313" key="2">
    <source>
        <dbReference type="EMBL" id="SFR63578.1"/>
    </source>
</evidence>
<dbReference type="PROSITE" id="PS51186">
    <property type="entry name" value="GNAT"/>
    <property type="match status" value="1"/>
</dbReference>
<dbReference type="InterPro" id="IPR051531">
    <property type="entry name" value="N-acetyltransferase"/>
</dbReference>
<dbReference type="InterPro" id="IPR000182">
    <property type="entry name" value="GNAT_dom"/>
</dbReference>
<gene>
    <name evidence="2" type="ORF">SAMN05216203_2020</name>
</gene>
<dbReference type="Gene3D" id="3.40.630.30">
    <property type="match status" value="1"/>
</dbReference>
<sequence length="184" mass="20547">MQAQRRPLHCAFGSIPWARVLQALHGESRLMTAVKLRDLQHQDKAAVVAMLRDPKVMRFLGPRRALAENEAGSWFERALAHPARFAVAEADTDEFIGFCGVKQIDGVLDFGYFIRSEFWGSGIAVRACELAVEKLASDIDLETVQVFIADENAASKRVAEKLGWQATHSGSKDGEHGRYYRITM</sequence>
<dbReference type="AlphaFoldDB" id="A0A1I6IAB2"/>
<dbReference type="STRING" id="650891.SAMN05216203_2020"/>
<evidence type="ECO:0000259" key="1">
    <source>
        <dbReference type="PROSITE" id="PS51186"/>
    </source>
</evidence>
<organism evidence="2 3">
    <name type="scientific">Marinobacter daqiaonensis</name>
    <dbReference type="NCBI Taxonomy" id="650891"/>
    <lineage>
        <taxon>Bacteria</taxon>
        <taxon>Pseudomonadati</taxon>
        <taxon>Pseudomonadota</taxon>
        <taxon>Gammaproteobacteria</taxon>
        <taxon>Pseudomonadales</taxon>
        <taxon>Marinobacteraceae</taxon>
        <taxon>Marinobacter</taxon>
    </lineage>
</organism>
<dbReference type="EMBL" id="FOYW01000001">
    <property type="protein sequence ID" value="SFR63578.1"/>
    <property type="molecule type" value="Genomic_DNA"/>
</dbReference>
<dbReference type="InterPro" id="IPR016181">
    <property type="entry name" value="Acyl_CoA_acyltransferase"/>
</dbReference>
<accession>A0A1I6IAB2</accession>
<dbReference type="SUPFAM" id="SSF55729">
    <property type="entry name" value="Acyl-CoA N-acyltransferases (Nat)"/>
    <property type="match status" value="1"/>
</dbReference>
<dbReference type="Proteomes" id="UP000198644">
    <property type="component" value="Unassembled WGS sequence"/>
</dbReference>